<dbReference type="OrthoDB" id="1751210at2759"/>
<sequence>MSFPDFRTPFIVDDSYDPAVFAGEHFASQFQDGLEAKPGQLFSMSGYDGPGQAGLMKFEPPAIDNQVFYGSFPPTPYDHHPLLQPGNPQEADFQYIAGNDYISEKSFPGSGPCAESRDVKDGDVRVANAHHQRIPSSQSIQTLPRKRKASTEDEYDLPAQKRAVLAQVHVQDPNGDYYDISGQTSPYSPFVPTPTGSAGIPSCVSHGASPRPSGHHYSTSTASQVSLAAPSPNTPAFSPSFTTVKSEQSPAAPMTPIPRPTTSSPLKSSVPKLVRTSTMQPSPTASCSTIAIGQTQTFNPYTLSNLKANLKLKGDLDSMKEDWTAEEKDARRRLVVFEREQSGSTITASFKPVTPQDRQASSICISCIWWKEKNEFYVTSVDTIYLLEALVGVRFTVEEKNRIRRNLEGFRPLTVSKARQDSEEFFKVIMGFPHPKPRNIEKDVKVFPWKILATALKKIISKYSASYSSTAAPLLTPASSMYGGEGLTEYQYPSSPHPEYMAHAGYPMNAEMGYLPQAVQMRVPGPVVTGPPELQLQVPEYVPAYDVNGQYIYHNGVPVTQAMMSMPAHPMTAPASRMPTWEYANFVNDSPVTMAPQSAPPTAYPRGPMIESAEFIPHMHYQQH</sequence>
<accession>A0A177F2K7</accession>
<name>A0A177F2K7_9EURO</name>
<feature type="compositionally biased region" description="Polar residues" evidence="1">
    <location>
        <begin position="216"/>
        <end position="226"/>
    </location>
</feature>
<keyword evidence="4" id="KW-1185">Reference proteome</keyword>
<evidence type="ECO:0000256" key="1">
    <source>
        <dbReference type="SAM" id="MobiDB-lite"/>
    </source>
</evidence>
<dbReference type="EMBL" id="LVKK01000054">
    <property type="protein sequence ID" value="OAG38564.1"/>
    <property type="molecule type" value="Genomic_DNA"/>
</dbReference>
<dbReference type="Pfam" id="PF23305">
    <property type="entry name" value="DUF7082"/>
    <property type="match status" value="1"/>
</dbReference>
<feature type="region of interest" description="Disordered" evidence="1">
    <location>
        <begin position="129"/>
        <end position="158"/>
    </location>
</feature>
<gene>
    <name evidence="3" type="ORF">AYO21_07224</name>
</gene>
<organism evidence="3 4">
    <name type="scientific">Fonsecaea monophora</name>
    <dbReference type="NCBI Taxonomy" id="254056"/>
    <lineage>
        <taxon>Eukaryota</taxon>
        <taxon>Fungi</taxon>
        <taxon>Dikarya</taxon>
        <taxon>Ascomycota</taxon>
        <taxon>Pezizomycotina</taxon>
        <taxon>Eurotiomycetes</taxon>
        <taxon>Chaetothyriomycetidae</taxon>
        <taxon>Chaetothyriales</taxon>
        <taxon>Herpotrichiellaceae</taxon>
        <taxon>Fonsecaea</taxon>
    </lineage>
</organism>
<feature type="domain" description="DUF7082" evidence="2">
    <location>
        <begin position="307"/>
        <end position="460"/>
    </location>
</feature>
<dbReference type="PANTHER" id="PTHR39463:SF1">
    <property type="entry name" value="MEDUSA"/>
    <property type="match status" value="1"/>
</dbReference>
<dbReference type="AlphaFoldDB" id="A0A177F2K7"/>
<comment type="caution">
    <text evidence="3">The sequence shown here is derived from an EMBL/GenBank/DDBJ whole genome shotgun (WGS) entry which is preliminary data.</text>
</comment>
<feature type="region of interest" description="Disordered" evidence="1">
    <location>
        <begin position="201"/>
        <end position="269"/>
    </location>
</feature>
<dbReference type="RefSeq" id="XP_022510516.1">
    <property type="nucleotide sequence ID" value="XM_022657181.1"/>
</dbReference>
<dbReference type="PANTHER" id="PTHR39463">
    <property type="entry name" value="MEDUSA"/>
    <property type="match status" value="1"/>
</dbReference>
<dbReference type="GeneID" id="34602380"/>
<evidence type="ECO:0000313" key="3">
    <source>
        <dbReference type="EMBL" id="OAG38564.1"/>
    </source>
</evidence>
<evidence type="ECO:0000313" key="4">
    <source>
        <dbReference type="Proteomes" id="UP000077002"/>
    </source>
</evidence>
<evidence type="ECO:0000259" key="2">
    <source>
        <dbReference type="Pfam" id="PF23305"/>
    </source>
</evidence>
<reference evidence="3 4" key="1">
    <citation type="submission" date="2016-03" db="EMBL/GenBank/DDBJ databases">
        <title>Draft genome sequence of the Fonsecaea monophora CBS 269.37.</title>
        <authorList>
            <person name="Bombassaro A."/>
            <person name="Vinicius W.A."/>
            <person name="De Hoog S."/>
            <person name="Sun J."/>
            <person name="Souza E.M."/>
            <person name="Raittz R.T."/>
            <person name="Costa F."/>
            <person name="Leao A.C."/>
            <person name="Tadra-Sfeir M.Z."/>
            <person name="Baura V."/>
            <person name="Balsanelli E."/>
            <person name="Pedrosa F.O."/>
            <person name="Moreno L.F."/>
            <person name="Steffens M.B."/>
            <person name="Xi L."/>
            <person name="Bocca A.L."/>
            <person name="Felipe M.S."/>
            <person name="Teixeira M."/>
            <person name="Telles Filho F.Q."/>
            <person name="Azevedo C.M."/>
            <person name="Gomes R."/>
            <person name="Vicente V.A."/>
        </authorList>
    </citation>
    <scope>NUCLEOTIDE SEQUENCE [LARGE SCALE GENOMIC DNA]</scope>
    <source>
        <strain evidence="3 4">CBS 269.37</strain>
    </source>
</reference>
<dbReference type="Proteomes" id="UP000077002">
    <property type="component" value="Unassembled WGS sequence"/>
</dbReference>
<feature type="compositionally biased region" description="Polar residues" evidence="1">
    <location>
        <begin position="234"/>
        <end position="249"/>
    </location>
</feature>
<dbReference type="GO" id="GO:0005634">
    <property type="term" value="C:nucleus"/>
    <property type="evidence" value="ECO:0007669"/>
    <property type="project" value="TreeGrafter"/>
</dbReference>
<dbReference type="InterPro" id="IPR055509">
    <property type="entry name" value="DUF7082"/>
</dbReference>
<proteinExistence type="predicted"/>
<protein>
    <recommendedName>
        <fullName evidence="2">DUF7082 domain-containing protein</fullName>
    </recommendedName>
</protein>